<dbReference type="AlphaFoldDB" id="A0A382CRB4"/>
<protein>
    <submittedName>
        <fullName evidence="1">Uncharacterized protein</fullName>
    </submittedName>
</protein>
<proteinExistence type="predicted"/>
<dbReference type="EMBL" id="UINC01035764">
    <property type="protein sequence ID" value="SVB28696.1"/>
    <property type="molecule type" value="Genomic_DNA"/>
</dbReference>
<sequence length="212" mass="24333">MDEIIEFINQNEHLQFIVSLDYVDVEPSYYDCQEWGDLYSELGAFGNDPLILNDDPDQKIWNMFAGNTYSAYVLIDHNMVVRYKFDMPNLYDFQYNYIPTLLDDLYGCTDVNACNYDEVADINDGTCEYGDDCINCSDFTTQLDCMSIPNCMWMGDHCMESNDDCMTYQSEFECMSAGGCYWMGDHCMAGDSCTDPIAYNYNPIADLLGQDD</sequence>
<gene>
    <name evidence="1" type="ORF">METZ01_LOCUS181550</name>
</gene>
<organism evidence="1">
    <name type="scientific">marine metagenome</name>
    <dbReference type="NCBI Taxonomy" id="408172"/>
    <lineage>
        <taxon>unclassified sequences</taxon>
        <taxon>metagenomes</taxon>
        <taxon>ecological metagenomes</taxon>
    </lineage>
</organism>
<accession>A0A382CRB4</accession>
<name>A0A382CRB4_9ZZZZ</name>
<reference evidence="1" key="1">
    <citation type="submission" date="2018-05" db="EMBL/GenBank/DDBJ databases">
        <authorList>
            <person name="Lanie J.A."/>
            <person name="Ng W.-L."/>
            <person name="Kazmierczak K.M."/>
            <person name="Andrzejewski T.M."/>
            <person name="Davidsen T.M."/>
            <person name="Wayne K.J."/>
            <person name="Tettelin H."/>
            <person name="Glass J.I."/>
            <person name="Rusch D."/>
            <person name="Podicherti R."/>
            <person name="Tsui H.-C.T."/>
            <person name="Winkler M.E."/>
        </authorList>
    </citation>
    <scope>NUCLEOTIDE SEQUENCE</scope>
</reference>
<evidence type="ECO:0000313" key="1">
    <source>
        <dbReference type="EMBL" id="SVB28696.1"/>
    </source>
</evidence>
<feature type="non-terminal residue" evidence="1">
    <location>
        <position position="212"/>
    </location>
</feature>